<dbReference type="SUPFAM" id="SSF52266">
    <property type="entry name" value="SGNH hydrolase"/>
    <property type="match status" value="1"/>
</dbReference>
<evidence type="ECO:0008006" key="3">
    <source>
        <dbReference type="Google" id="ProtNLM"/>
    </source>
</evidence>
<evidence type="ECO:0000313" key="1">
    <source>
        <dbReference type="EMBL" id="SIS67323.1"/>
    </source>
</evidence>
<dbReference type="Gene3D" id="3.40.50.1110">
    <property type="entry name" value="SGNH hydrolase"/>
    <property type="match status" value="1"/>
</dbReference>
<sequence>MRRPSLIARLLTRLLQGFVVLCLIGGFLDLVYPPIAAAKLWLVRNIPPPPVTAAPGSVEDVIRMRVLPYRYLPSLGRVLTTFEAPGLHINANGMRSNGTPPPVSPRATGYVLGSSQAFGFNIRDEQTLSAHLEHALQDVRIENYSGLNKSLPETVMRWQELTQQASKPDFVVIVDGMISLSRDCFMQQDQQDEKRSTIFGYLYDTFRSKKGETVYHCQSENGAEQAVAHAVYQVQSAIEYGRRQKTPFLLVIPPYPWVSGLNTSNLAAEVTTPQHRQMMESVYARLFEKLQALNAPELVDLSRVLPADQPYMLDKGGHLSGNGNRILAAGIADVIKARQW</sequence>
<keyword evidence="2" id="KW-1185">Reference proteome</keyword>
<dbReference type="AlphaFoldDB" id="A0A1N7L0F4"/>
<proteinExistence type="predicted"/>
<organism evidence="1 2">
    <name type="scientific">Insolitispirillum peregrinum</name>
    <dbReference type="NCBI Taxonomy" id="80876"/>
    <lineage>
        <taxon>Bacteria</taxon>
        <taxon>Pseudomonadati</taxon>
        <taxon>Pseudomonadota</taxon>
        <taxon>Alphaproteobacteria</taxon>
        <taxon>Rhodospirillales</taxon>
        <taxon>Novispirillaceae</taxon>
        <taxon>Insolitispirillum</taxon>
    </lineage>
</organism>
<dbReference type="OrthoDB" id="8480707at2"/>
<evidence type="ECO:0000313" key="2">
    <source>
        <dbReference type="Proteomes" id="UP000185678"/>
    </source>
</evidence>
<name>A0A1N7L0F4_9PROT</name>
<dbReference type="EMBL" id="FTOA01000003">
    <property type="protein sequence ID" value="SIS67323.1"/>
    <property type="molecule type" value="Genomic_DNA"/>
</dbReference>
<dbReference type="InterPro" id="IPR036514">
    <property type="entry name" value="SGNH_hydro_sf"/>
</dbReference>
<gene>
    <name evidence="1" type="ORF">SAMN05421779_10327</name>
</gene>
<accession>A0A1N7L0F4</accession>
<dbReference type="STRING" id="80876.SAMN05421779_10327"/>
<protein>
    <recommendedName>
        <fullName evidence="3">SGNH hydrolase-type esterase domain-containing protein</fullName>
    </recommendedName>
</protein>
<dbReference type="GO" id="GO:0016788">
    <property type="term" value="F:hydrolase activity, acting on ester bonds"/>
    <property type="evidence" value="ECO:0007669"/>
    <property type="project" value="UniProtKB-ARBA"/>
</dbReference>
<reference evidence="1 2" key="1">
    <citation type="submission" date="2017-01" db="EMBL/GenBank/DDBJ databases">
        <authorList>
            <person name="Mah S.A."/>
            <person name="Swanson W.J."/>
            <person name="Moy G.W."/>
            <person name="Vacquier V.D."/>
        </authorList>
    </citation>
    <scope>NUCLEOTIDE SEQUENCE [LARGE SCALE GENOMIC DNA]</scope>
    <source>
        <strain evidence="1 2">DSM 11589</strain>
    </source>
</reference>
<dbReference type="RefSeq" id="WP_076399689.1">
    <property type="nucleotide sequence ID" value="NZ_FTOA01000003.1"/>
</dbReference>
<dbReference type="Proteomes" id="UP000185678">
    <property type="component" value="Unassembled WGS sequence"/>
</dbReference>